<gene>
    <name evidence="1" type="ordered locus">Rfer_2551</name>
</gene>
<dbReference type="EMBL" id="CP000267">
    <property type="protein sequence ID" value="ABD70268.1"/>
    <property type="molecule type" value="Genomic_DNA"/>
</dbReference>
<evidence type="ECO:0000313" key="2">
    <source>
        <dbReference type="Proteomes" id="UP000008332"/>
    </source>
</evidence>
<keyword evidence="2" id="KW-1185">Reference proteome</keyword>
<protein>
    <submittedName>
        <fullName evidence="1">Uncharacterized protein</fullName>
    </submittedName>
</protein>
<evidence type="ECO:0000313" key="1">
    <source>
        <dbReference type="EMBL" id="ABD70268.1"/>
    </source>
</evidence>
<dbReference type="KEGG" id="rfr:Rfer_2551"/>
<dbReference type="AlphaFoldDB" id="Q21VD5"/>
<sequence length="104" mass="11949">MNYVASSNRSRLRHGAVDLIVHPLLNFLPWERWVRVGFARSNSVTCDARSHCFVAQFRYGKDSQDGRHYRQKDDSKECFHFKPFQVLFAACKISAKGGGSDDRP</sequence>
<proteinExistence type="predicted"/>
<dbReference type="STRING" id="338969.Rfer_2551"/>
<reference evidence="2" key="1">
    <citation type="submission" date="2006-02" db="EMBL/GenBank/DDBJ databases">
        <title>Complete sequence of chromosome of Rhodoferax ferrireducens DSM 15236.</title>
        <authorList>
            <person name="Copeland A."/>
            <person name="Lucas S."/>
            <person name="Lapidus A."/>
            <person name="Barry K."/>
            <person name="Detter J.C."/>
            <person name="Glavina del Rio T."/>
            <person name="Hammon N."/>
            <person name="Israni S."/>
            <person name="Pitluck S."/>
            <person name="Brettin T."/>
            <person name="Bruce D."/>
            <person name="Han C."/>
            <person name="Tapia R."/>
            <person name="Gilna P."/>
            <person name="Kiss H."/>
            <person name="Schmutz J."/>
            <person name="Larimer F."/>
            <person name="Land M."/>
            <person name="Kyrpides N."/>
            <person name="Ivanova N."/>
            <person name="Richardson P."/>
        </authorList>
    </citation>
    <scope>NUCLEOTIDE SEQUENCE [LARGE SCALE GENOMIC DNA]</scope>
    <source>
        <strain evidence="2">ATCC BAA-621 / DSM 15236 / T118</strain>
    </source>
</reference>
<name>Q21VD5_ALBFT</name>
<dbReference type="HOGENOM" id="CLU_2248009_0_0_4"/>
<organism evidence="1 2">
    <name type="scientific">Albidiferax ferrireducens (strain ATCC BAA-621 / DSM 15236 / T118)</name>
    <name type="common">Rhodoferax ferrireducens</name>
    <dbReference type="NCBI Taxonomy" id="338969"/>
    <lineage>
        <taxon>Bacteria</taxon>
        <taxon>Pseudomonadati</taxon>
        <taxon>Pseudomonadota</taxon>
        <taxon>Betaproteobacteria</taxon>
        <taxon>Burkholderiales</taxon>
        <taxon>Comamonadaceae</taxon>
        <taxon>Rhodoferax</taxon>
    </lineage>
</organism>
<dbReference type="Proteomes" id="UP000008332">
    <property type="component" value="Chromosome"/>
</dbReference>
<accession>Q21VD5</accession>